<dbReference type="Pfam" id="PF04678">
    <property type="entry name" value="MCU"/>
    <property type="match status" value="1"/>
</dbReference>
<sequence length="303" mass="34572">MGRNRALGRLICATKSTLCANPYHYSGLSASVSASRVYDINPGPLPWHTHFHADAVMYMQKRHTGTYSSGPTKGIHDSGRANLSVEERQRMLKLVDLEDLKKRLRSTGQDCMPYVDALKLLQEIGIGATNAEADAMLQRLDSTGVILILRNMVFVRPDKVAELIASALPLSLAGDNDPRREELWKLEKEKEEIDKAAQKQVRRMLWTGFGVLSLQSLIFFRLTFWDLSWDVMEPITFFVTSSAVLAGLLFFIFTRREPSYQDLTHMLFSIKQEKLMKKNKFDAERLKQLQIMHCCLPPPHDHH</sequence>
<evidence type="ECO:0000313" key="13">
    <source>
        <dbReference type="Proteomes" id="UP000886520"/>
    </source>
</evidence>
<keyword evidence="7 10" id="KW-1133">Transmembrane helix</keyword>
<dbReference type="GO" id="GO:0051560">
    <property type="term" value="P:mitochondrial calcium ion homeostasis"/>
    <property type="evidence" value="ECO:0007669"/>
    <property type="project" value="InterPro"/>
</dbReference>
<reference evidence="12" key="1">
    <citation type="submission" date="2021-01" db="EMBL/GenBank/DDBJ databases">
        <title>Adiantum capillus-veneris genome.</title>
        <authorList>
            <person name="Fang Y."/>
            <person name="Liao Q."/>
        </authorList>
    </citation>
    <scope>NUCLEOTIDE SEQUENCE</scope>
    <source>
        <strain evidence="12">H3</strain>
        <tissue evidence="12">Leaf</tissue>
    </source>
</reference>
<protein>
    <recommendedName>
        <fullName evidence="11">Calcium uniporter protein C-terminal domain-containing protein</fullName>
    </recommendedName>
</protein>
<keyword evidence="6" id="KW-0106">Calcium</keyword>
<dbReference type="EMBL" id="JABFUD020000012">
    <property type="protein sequence ID" value="KAI5072458.1"/>
    <property type="molecule type" value="Genomic_DNA"/>
</dbReference>
<evidence type="ECO:0000259" key="11">
    <source>
        <dbReference type="Pfam" id="PF04678"/>
    </source>
</evidence>
<keyword evidence="13" id="KW-1185">Reference proteome</keyword>
<dbReference type="PANTHER" id="PTHR13462:SF31">
    <property type="entry name" value="CALCIUM UNIPORTER PROTEIN 1, MITOCHONDRIAL"/>
    <property type="match status" value="1"/>
</dbReference>
<organism evidence="12 13">
    <name type="scientific">Adiantum capillus-veneris</name>
    <name type="common">Maidenhair fern</name>
    <dbReference type="NCBI Taxonomy" id="13818"/>
    <lineage>
        <taxon>Eukaryota</taxon>
        <taxon>Viridiplantae</taxon>
        <taxon>Streptophyta</taxon>
        <taxon>Embryophyta</taxon>
        <taxon>Tracheophyta</taxon>
        <taxon>Polypodiopsida</taxon>
        <taxon>Polypodiidae</taxon>
        <taxon>Polypodiales</taxon>
        <taxon>Pteridineae</taxon>
        <taxon>Pteridaceae</taxon>
        <taxon>Vittarioideae</taxon>
        <taxon>Adiantum</taxon>
    </lineage>
</organism>
<evidence type="ECO:0000256" key="9">
    <source>
        <dbReference type="ARBA" id="ARBA00023136"/>
    </source>
</evidence>
<evidence type="ECO:0000256" key="7">
    <source>
        <dbReference type="ARBA" id="ARBA00022989"/>
    </source>
</evidence>
<evidence type="ECO:0000256" key="4">
    <source>
        <dbReference type="ARBA" id="ARBA00022568"/>
    </source>
</evidence>
<dbReference type="AlphaFoldDB" id="A0A9D4ZEF3"/>
<keyword evidence="4" id="KW-0109">Calcium transport</keyword>
<dbReference type="GO" id="GO:0036444">
    <property type="term" value="P:calcium import into the mitochondrion"/>
    <property type="evidence" value="ECO:0007669"/>
    <property type="project" value="TreeGrafter"/>
</dbReference>
<evidence type="ECO:0000256" key="10">
    <source>
        <dbReference type="SAM" id="Phobius"/>
    </source>
</evidence>
<feature type="transmembrane region" description="Helical" evidence="10">
    <location>
        <begin position="204"/>
        <end position="223"/>
    </location>
</feature>
<dbReference type="Proteomes" id="UP000886520">
    <property type="component" value="Chromosome 12"/>
</dbReference>
<evidence type="ECO:0000256" key="8">
    <source>
        <dbReference type="ARBA" id="ARBA00023065"/>
    </source>
</evidence>
<comment type="similarity">
    <text evidence="2">Belongs to the MCU (TC 1.A.77) family.</text>
</comment>
<dbReference type="PANTHER" id="PTHR13462">
    <property type="entry name" value="CALCIUM UNIPORTER PROTEIN, MITOCHONDRIAL"/>
    <property type="match status" value="1"/>
</dbReference>
<evidence type="ECO:0000256" key="5">
    <source>
        <dbReference type="ARBA" id="ARBA00022692"/>
    </source>
</evidence>
<dbReference type="InterPro" id="IPR006769">
    <property type="entry name" value="MCU_C"/>
</dbReference>
<evidence type="ECO:0000256" key="6">
    <source>
        <dbReference type="ARBA" id="ARBA00022837"/>
    </source>
</evidence>
<dbReference type="InterPro" id="IPR039055">
    <property type="entry name" value="MCU_fam"/>
</dbReference>
<keyword evidence="5 10" id="KW-0812">Transmembrane</keyword>
<evidence type="ECO:0000256" key="1">
    <source>
        <dbReference type="ARBA" id="ARBA00004141"/>
    </source>
</evidence>
<evidence type="ECO:0000313" key="12">
    <source>
        <dbReference type="EMBL" id="KAI5072458.1"/>
    </source>
</evidence>
<name>A0A9D4ZEF3_ADICA</name>
<evidence type="ECO:0000256" key="2">
    <source>
        <dbReference type="ARBA" id="ARBA00005653"/>
    </source>
</evidence>
<accession>A0A9D4ZEF3</accession>
<dbReference type="GO" id="GO:1990246">
    <property type="term" value="C:uniplex complex"/>
    <property type="evidence" value="ECO:0007669"/>
    <property type="project" value="TreeGrafter"/>
</dbReference>
<feature type="domain" description="Calcium uniporter protein C-terminal" evidence="11">
    <location>
        <begin position="132"/>
        <end position="289"/>
    </location>
</feature>
<comment type="caution">
    <text evidence="12">The sequence shown here is derived from an EMBL/GenBank/DDBJ whole genome shotgun (WGS) entry which is preliminary data.</text>
</comment>
<feature type="transmembrane region" description="Helical" evidence="10">
    <location>
        <begin position="235"/>
        <end position="253"/>
    </location>
</feature>
<comment type="subcellular location">
    <subcellularLocation>
        <location evidence="1">Membrane</location>
        <topology evidence="1">Multi-pass membrane protein</topology>
    </subcellularLocation>
</comment>
<dbReference type="GO" id="GO:0015292">
    <property type="term" value="F:uniporter activity"/>
    <property type="evidence" value="ECO:0007669"/>
    <property type="project" value="TreeGrafter"/>
</dbReference>
<evidence type="ECO:0000256" key="3">
    <source>
        <dbReference type="ARBA" id="ARBA00022448"/>
    </source>
</evidence>
<gene>
    <name evidence="12" type="ORF">GOP47_0012564</name>
</gene>
<keyword evidence="8" id="KW-0406">Ion transport</keyword>
<proteinExistence type="inferred from homology"/>
<keyword evidence="9 10" id="KW-0472">Membrane</keyword>
<keyword evidence="3" id="KW-0813">Transport</keyword>
<dbReference type="GO" id="GO:0005262">
    <property type="term" value="F:calcium channel activity"/>
    <property type="evidence" value="ECO:0007669"/>
    <property type="project" value="TreeGrafter"/>
</dbReference>
<dbReference type="OrthoDB" id="278338at2759"/>